<dbReference type="PANTHER" id="PTHR22916">
    <property type="entry name" value="GLYCOSYLTRANSFERASE"/>
    <property type="match status" value="1"/>
</dbReference>
<dbReference type="Gene3D" id="3.90.550.10">
    <property type="entry name" value="Spore Coat Polysaccharide Biosynthesis Protein SpsA, Chain A"/>
    <property type="match status" value="1"/>
</dbReference>
<evidence type="ECO:0000313" key="4">
    <source>
        <dbReference type="EMBL" id="PXZ05901.1"/>
    </source>
</evidence>
<dbReference type="InterPro" id="IPR029044">
    <property type="entry name" value="Nucleotide-diphossugar_trans"/>
</dbReference>
<comment type="caution">
    <text evidence="4">The sequence shown here is derived from an EMBL/GenBank/DDBJ whole genome shotgun (WGS) entry which is preliminary data.</text>
</comment>
<proteinExistence type="predicted"/>
<name>A0A2V4E403_9GAMM</name>
<evidence type="ECO:0000313" key="5">
    <source>
        <dbReference type="Proteomes" id="UP000247483"/>
    </source>
</evidence>
<organism evidence="4 5">
    <name type="scientific">Gilliamella apicola</name>
    <dbReference type="NCBI Taxonomy" id="1196095"/>
    <lineage>
        <taxon>Bacteria</taxon>
        <taxon>Pseudomonadati</taxon>
        <taxon>Pseudomonadota</taxon>
        <taxon>Gammaproteobacteria</taxon>
        <taxon>Orbales</taxon>
        <taxon>Orbaceae</taxon>
        <taxon>Gilliamella</taxon>
    </lineage>
</organism>
<dbReference type="InterPro" id="IPR001173">
    <property type="entry name" value="Glyco_trans_2-like"/>
</dbReference>
<keyword evidence="2" id="KW-0808">Transferase</keyword>
<evidence type="ECO:0000256" key="2">
    <source>
        <dbReference type="ARBA" id="ARBA00022679"/>
    </source>
</evidence>
<evidence type="ECO:0000259" key="3">
    <source>
        <dbReference type="Pfam" id="PF00535"/>
    </source>
</evidence>
<gene>
    <name evidence="4" type="ORF">DKK79_04345</name>
</gene>
<dbReference type="GO" id="GO:0016758">
    <property type="term" value="F:hexosyltransferase activity"/>
    <property type="evidence" value="ECO:0007669"/>
    <property type="project" value="UniProtKB-ARBA"/>
</dbReference>
<dbReference type="Proteomes" id="UP000247483">
    <property type="component" value="Unassembled WGS sequence"/>
</dbReference>
<keyword evidence="1" id="KW-0328">Glycosyltransferase</keyword>
<evidence type="ECO:0000256" key="1">
    <source>
        <dbReference type="ARBA" id="ARBA00022676"/>
    </source>
</evidence>
<sequence>MQPILSVIIPVYNTEKYLNKCLNSVIHQTFKNIEIICVNDGSTDNSLSILKKYTEIDTRIRILNKENGGLSSARNVGIENAKGKYITFVDSDDFIELDTYEKTICHFNQPEVDLIYFSTKLIIENNCNRIQDERYFEHKYKGIVKLSNDVMRNMDVCVWNKIYKLSIIRQHNIYFPDGLWYEDNPFFWSYGLLCNAAYFINDKFYNYLIRDGSIMSHTEKNHKYSVTSHELDSLLCFEYLMQFVDRWQLFDKFKPVLIDLFQHKLLESMRRVPNKDRILALNQATRIVNLFNLTSYFPDNDFINSMYNKNYHNISKINQLFLNKRQRLFGIWDADKFYILCFLGIKIKIKK</sequence>
<dbReference type="EMBL" id="QGLP01000004">
    <property type="protein sequence ID" value="PXZ05901.1"/>
    <property type="molecule type" value="Genomic_DNA"/>
</dbReference>
<accession>A0A2V4E403</accession>
<reference evidence="4 5" key="1">
    <citation type="submission" date="2018-05" db="EMBL/GenBank/DDBJ databases">
        <title>Reference genomes for bee gut microbiota database.</title>
        <authorList>
            <person name="Ellegaard K.M."/>
        </authorList>
    </citation>
    <scope>NUCLEOTIDE SEQUENCE [LARGE SCALE GENOMIC DNA]</scope>
    <source>
        <strain evidence="4 5">ESL0177</strain>
    </source>
</reference>
<feature type="domain" description="Glycosyltransferase 2-like" evidence="3">
    <location>
        <begin position="6"/>
        <end position="167"/>
    </location>
</feature>
<dbReference type="PANTHER" id="PTHR22916:SF51">
    <property type="entry name" value="GLYCOSYLTRANSFERASE EPSH-RELATED"/>
    <property type="match status" value="1"/>
</dbReference>
<dbReference type="Pfam" id="PF00535">
    <property type="entry name" value="Glycos_transf_2"/>
    <property type="match status" value="1"/>
</dbReference>
<dbReference type="RefSeq" id="WP_110422991.1">
    <property type="nucleotide sequence ID" value="NZ_QGLP01000004.1"/>
</dbReference>
<dbReference type="AlphaFoldDB" id="A0A2V4E403"/>
<protein>
    <recommendedName>
        <fullName evidence="3">Glycosyltransferase 2-like domain-containing protein</fullName>
    </recommendedName>
</protein>
<dbReference type="SUPFAM" id="SSF53448">
    <property type="entry name" value="Nucleotide-diphospho-sugar transferases"/>
    <property type="match status" value="1"/>
</dbReference>
<dbReference type="CDD" id="cd00761">
    <property type="entry name" value="Glyco_tranf_GTA_type"/>
    <property type="match status" value="1"/>
</dbReference>